<dbReference type="InterPro" id="IPR007820">
    <property type="entry name" value="AbrB_fam"/>
</dbReference>
<dbReference type="Pfam" id="PF05145">
    <property type="entry name" value="AbrB"/>
    <property type="match status" value="1"/>
</dbReference>
<feature type="transmembrane region" description="Helical" evidence="1">
    <location>
        <begin position="44"/>
        <end position="64"/>
    </location>
</feature>
<comment type="caution">
    <text evidence="2">The sequence shown here is derived from an EMBL/GenBank/DDBJ whole genome shotgun (WGS) entry which is preliminary data.</text>
</comment>
<feature type="transmembrane region" description="Helical" evidence="1">
    <location>
        <begin position="131"/>
        <end position="149"/>
    </location>
</feature>
<protein>
    <submittedName>
        <fullName evidence="2">AbrB family transcriptional regulator</fullName>
    </submittedName>
</protein>
<dbReference type="RefSeq" id="WP_319843813.1">
    <property type="nucleotide sequence ID" value="NZ_JAXAFJ010000002.1"/>
</dbReference>
<dbReference type="PANTHER" id="PTHR38457:SF1">
    <property type="entry name" value="REGULATOR ABRB-RELATED"/>
    <property type="match status" value="1"/>
</dbReference>
<evidence type="ECO:0000313" key="2">
    <source>
        <dbReference type="EMBL" id="MDX6805711.1"/>
    </source>
</evidence>
<feature type="transmembrane region" description="Helical" evidence="1">
    <location>
        <begin position="20"/>
        <end position="37"/>
    </location>
</feature>
<accession>A0ABU4RSI9</accession>
<dbReference type="PANTHER" id="PTHR38457">
    <property type="entry name" value="REGULATOR ABRB-RELATED"/>
    <property type="match status" value="1"/>
</dbReference>
<evidence type="ECO:0000256" key="1">
    <source>
        <dbReference type="SAM" id="Phobius"/>
    </source>
</evidence>
<gene>
    <name evidence="2" type="ORF">SCD90_06520</name>
</gene>
<feature type="transmembrane region" description="Helical" evidence="1">
    <location>
        <begin position="98"/>
        <end position="119"/>
    </location>
</feature>
<sequence>MSETADPRDPSHIPSRDGRPLRWLLLFVLSFGLVVVLELAGLSAALLIGPMLAGIIIAVTGPAMRVPTPIFFAAQGLIGCMIGESITHEILVDVLAKWPVFLGAVVSVVAASMVLGWILAGSRVLPGTTGLWGSFPGAASAMTLMAEVYGADVRLVAVMQYLRVVLVVLVASAVIGVFGGQPGQAAAMVWLPPVDWPALAATLAICWGGALAARLLRVPAGPLLAPLVLTVVLQDIGWVDVELPPLLLAAAYAGVGWSIGLRFTRLILRHAARALPRILASIALLIAVCGLMSVVLARLAGLDPLTAYLAMSPGGADSVAIIAASSTIDLPFVMAMQTARFLVVLLLGPSLARLMARMHARRGGP</sequence>
<feature type="transmembrane region" description="Helical" evidence="1">
    <location>
        <begin position="198"/>
        <end position="216"/>
    </location>
</feature>
<feature type="transmembrane region" description="Helical" evidence="1">
    <location>
        <begin position="70"/>
        <end position="91"/>
    </location>
</feature>
<organism evidence="2 3">
    <name type="scientific">Terrihabitans rhizophilus</name>
    <dbReference type="NCBI Taxonomy" id="3092662"/>
    <lineage>
        <taxon>Bacteria</taxon>
        <taxon>Pseudomonadati</taxon>
        <taxon>Pseudomonadota</taxon>
        <taxon>Alphaproteobacteria</taxon>
        <taxon>Hyphomicrobiales</taxon>
        <taxon>Terrihabitans</taxon>
    </lineage>
</organism>
<keyword evidence="1" id="KW-0812">Transmembrane</keyword>
<feature type="transmembrane region" description="Helical" evidence="1">
    <location>
        <begin position="319"/>
        <end position="352"/>
    </location>
</feature>
<dbReference type="Proteomes" id="UP001274321">
    <property type="component" value="Unassembled WGS sequence"/>
</dbReference>
<dbReference type="EMBL" id="JAXAFJ010000002">
    <property type="protein sequence ID" value="MDX6805711.1"/>
    <property type="molecule type" value="Genomic_DNA"/>
</dbReference>
<keyword evidence="3" id="KW-1185">Reference proteome</keyword>
<reference evidence="2 3" key="1">
    <citation type="submission" date="2023-11" db="EMBL/GenBank/DDBJ databases">
        <authorList>
            <person name="Bao R."/>
        </authorList>
    </citation>
    <scope>NUCLEOTIDE SEQUENCE [LARGE SCALE GENOMIC DNA]</scope>
    <source>
        <strain evidence="2 3">PJ23</strain>
    </source>
</reference>
<keyword evidence="1" id="KW-1133">Transmembrane helix</keyword>
<dbReference type="InterPro" id="IPR017516">
    <property type="entry name" value="AbrB_dup"/>
</dbReference>
<evidence type="ECO:0000313" key="3">
    <source>
        <dbReference type="Proteomes" id="UP001274321"/>
    </source>
</evidence>
<keyword evidence="1" id="KW-0472">Membrane</keyword>
<feature type="transmembrane region" description="Helical" evidence="1">
    <location>
        <begin position="161"/>
        <end position="178"/>
    </location>
</feature>
<feature type="transmembrane region" description="Helical" evidence="1">
    <location>
        <begin position="275"/>
        <end position="299"/>
    </location>
</feature>
<feature type="transmembrane region" description="Helical" evidence="1">
    <location>
        <begin position="245"/>
        <end position="263"/>
    </location>
</feature>
<name>A0ABU4RSI9_9HYPH</name>
<feature type="transmembrane region" description="Helical" evidence="1">
    <location>
        <begin position="223"/>
        <end position="239"/>
    </location>
</feature>
<dbReference type="NCBIfam" id="TIGR03082">
    <property type="entry name" value="Gneg_AbrB_dup"/>
    <property type="match status" value="2"/>
</dbReference>
<dbReference type="PIRSF" id="PIRSF038991">
    <property type="entry name" value="Protein_AbrB"/>
    <property type="match status" value="1"/>
</dbReference>
<proteinExistence type="predicted"/>